<evidence type="ECO:0000256" key="7">
    <source>
        <dbReference type="SAM" id="Phobius"/>
    </source>
</evidence>
<feature type="transmembrane region" description="Helical" evidence="7">
    <location>
        <begin position="350"/>
        <end position="371"/>
    </location>
</feature>
<dbReference type="STRING" id="1802617.A2886_00355"/>
<protein>
    <submittedName>
        <fullName evidence="10">Uncharacterized protein</fullName>
    </submittedName>
</protein>
<comment type="similarity">
    <text evidence="2">Belongs to the monovalent cation:proton antiporter 2 (CPA2) transporter (TC 2.A.37) family.</text>
</comment>
<evidence type="ECO:0000313" key="11">
    <source>
        <dbReference type="Proteomes" id="UP000176608"/>
    </source>
</evidence>
<proteinExistence type="inferred from homology"/>
<name>A0A1F4US66_UNCKA</name>
<organism evidence="10 11">
    <name type="scientific">candidate division WWE3 bacterium RIFCSPHIGHO2_01_FULL_42_13</name>
    <dbReference type="NCBI Taxonomy" id="1802617"/>
    <lineage>
        <taxon>Bacteria</taxon>
        <taxon>Katanobacteria</taxon>
    </lineage>
</organism>
<dbReference type="Proteomes" id="UP000176608">
    <property type="component" value="Unassembled WGS sequence"/>
</dbReference>
<keyword evidence="4 7" id="KW-0812">Transmembrane</keyword>
<keyword evidence="6 7" id="KW-0472">Membrane</keyword>
<evidence type="ECO:0000256" key="2">
    <source>
        <dbReference type="ARBA" id="ARBA00005551"/>
    </source>
</evidence>
<gene>
    <name evidence="10" type="ORF">A2886_00355</name>
</gene>
<comment type="caution">
    <text evidence="10">The sequence shown here is derived from an EMBL/GenBank/DDBJ whole genome shotgun (WGS) entry which is preliminary data.</text>
</comment>
<dbReference type="GO" id="GO:0015297">
    <property type="term" value="F:antiporter activity"/>
    <property type="evidence" value="ECO:0007669"/>
    <property type="project" value="InterPro"/>
</dbReference>
<evidence type="ECO:0000256" key="1">
    <source>
        <dbReference type="ARBA" id="ARBA00004141"/>
    </source>
</evidence>
<keyword evidence="5 7" id="KW-1133">Transmembrane helix</keyword>
<feature type="domain" description="RCK N-terminal" evidence="9">
    <location>
        <begin position="404"/>
        <end position="518"/>
    </location>
</feature>
<feature type="transmembrane region" description="Helical" evidence="7">
    <location>
        <begin position="30"/>
        <end position="48"/>
    </location>
</feature>
<dbReference type="InterPro" id="IPR036291">
    <property type="entry name" value="NAD(P)-bd_dom_sf"/>
</dbReference>
<dbReference type="Pfam" id="PF02254">
    <property type="entry name" value="TrkA_N"/>
    <property type="match status" value="1"/>
</dbReference>
<feature type="transmembrane region" description="Helical" evidence="7">
    <location>
        <begin position="115"/>
        <end position="134"/>
    </location>
</feature>
<feature type="domain" description="Cation/H+ exchanger transmembrane" evidence="8">
    <location>
        <begin position="12"/>
        <end position="365"/>
    </location>
</feature>
<dbReference type="Pfam" id="PF00999">
    <property type="entry name" value="Na_H_Exchanger"/>
    <property type="match status" value="1"/>
</dbReference>
<dbReference type="EMBL" id="MEVA01000003">
    <property type="protein sequence ID" value="OGC47821.1"/>
    <property type="molecule type" value="Genomic_DNA"/>
</dbReference>
<accession>A0A1F4US66</accession>
<dbReference type="GO" id="GO:0016020">
    <property type="term" value="C:membrane"/>
    <property type="evidence" value="ECO:0007669"/>
    <property type="project" value="UniProtKB-SubCell"/>
</dbReference>
<feature type="transmembrane region" description="Helical" evidence="7">
    <location>
        <begin position="321"/>
        <end position="344"/>
    </location>
</feature>
<feature type="transmembrane region" description="Helical" evidence="7">
    <location>
        <begin position="181"/>
        <end position="201"/>
    </location>
</feature>
<dbReference type="InterPro" id="IPR006153">
    <property type="entry name" value="Cation/H_exchanger_TM"/>
</dbReference>
<dbReference type="AlphaFoldDB" id="A0A1F4US66"/>
<dbReference type="GO" id="GO:0006813">
    <property type="term" value="P:potassium ion transport"/>
    <property type="evidence" value="ECO:0007669"/>
    <property type="project" value="InterPro"/>
</dbReference>
<feature type="transmembrane region" description="Helical" evidence="7">
    <location>
        <begin position="6"/>
        <end position="25"/>
    </location>
</feature>
<evidence type="ECO:0000259" key="9">
    <source>
        <dbReference type="Pfam" id="PF02254"/>
    </source>
</evidence>
<feature type="transmembrane region" description="Helical" evidence="7">
    <location>
        <begin position="146"/>
        <end position="169"/>
    </location>
</feature>
<dbReference type="Gene3D" id="3.40.50.720">
    <property type="entry name" value="NAD(P)-binding Rossmann-like Domain"/>
    <property type="match status" value="1"/>
</dbReference>
<dbReference type="GO" id="GO:1902600">
    <property type="term" value="P:proton transmembrane transport"/>
    <property type="evidence" value="ECO:0007669"/>
    <property type="project" value="InterPro"/>
</dbReference>
<evidence type="ECO:0000313" key="10">
    <source>
        <dbReference type="EMBL" id="OGC47821.1"/>
    </source>
</evidence>
<evidence type="ECO:0000256" key="4">
    <source>
        <dbReference type="ARBA" id="ARBA00022692"/>
    </source>
</evidence>
<feature type="transmembrane region" description="Helical" evidence="7">
    <location>
        <begin position="266"/>
        <end position="285"/>
    </location>
</feature>
<dbReference type="InterPro" id="IPR038770">
    <property type="entry name" value="Na+/solute_symporter_sf"/>
</dbReference>
<dbReference type="SUPFAM" id="SSF51735">
    <property type="entry name" value="NAD(P)-binding Rossmann-fold domains"/>
    <property type="match status" value="1"/>
</dbReference>
<evidence type="ECO:0000256" key="6">
    <source>
        <dbReference type="ARBA" id="ARBA00023136"/>
    </source>
</evidence>
<evidence type="ECO:0000256" key="5">
    <source>
        <dbReference type="ARBA" id="ARBA00022989"/>
    </source>
</evidence>
<feature type="transmembrane region" description="Helical" evidence="7">
    <location>
        <begin position="60"/>
        <end position="78"/>
    </location>
</feature>
<dbReference type="InterPro" id="IPR003148">
    <property type="entry name" value="RCK_N"/>
</dbReference>
<dbReference type="Gene3D" id="1.20.1530.20">
    <property type="match status" value="1"/>
</dbReference>
<reference evidence="10 11" key="1">
    <citation type="journal article" date="2016" name="Nat. Commun.">
        <title>Thousands of microbial genomes shed light on interconnected biogeochemical processes in an aquifer system.</title>
        <authorList>
            <person name="Anantharaman K."/>
            <person name="Brown C.T."/>
            <person name="Hug L.A."/>
            <person name="Sharon I."/>
            <person name="Castelle C.J."/>
            <person name="Probst A.J."/>
            <person name="Thomas B.C."/>
            <person name="Singh A."/>
            <person name="Wilkins M.J."/>
            <person name="Karaoz U."/>
            <person name="Brodie E.L."/>
            <person name="Williams K.H."/>
            <person name="Hubbard S.S."/>
            <person name="Banfield J.F."/>
        </authorList>
    </citation>
    <scope>NUCLEOTIDE SEQUENCE [LARGE SCALE GENOMIC DNA]</scope>
</reference>
<dbReference type="PANTHER" id="PTHR42751:SF6">
    <property type="entry name" value="CONSERVED INTEGRAL MEMBRANE TRANSPORT PROTEIN-RELATED"/>
    <property type="match status" value="1"/>
</dbReference>
<comment type="subcellular location">
    <subcellularLocation>
        <location evidence="1">Membrane</location>
        <topology evidence="1">Multi-pass membrane protein</topology>
    </subcellularLocation>
</comment>
<feature type="transmembrane region" description="Helical" evidence="7">
    <location>
        <begin position="291"/>
        <end position="309"/>
    </location>
</feature>
<feature type="transmembrane region" description="Helical" evidence="7">
    <location>
        <begin position="213"/>
        <end position="232"/>
    </location>
</feature>
<sequence length="570" mass="62790">MESLFVEISVILLIATALSVLMRILKQPLILGYIITGILVGPTVFNLLRSFETVEAFSKLGIAILLFIVGLGLSPKIIRDVGKVSLITGLGQITLTTTFGFLIATLFGYEIVPALYIAVALTFSSTIIILKLLTDRGDTEKLYGRISIGFLLVQDLVATIIFLAISTFAKSPGAFDSLGFVFLKGLLLLAVLIFVSAKLLPKLGNFLATSGELLFLFSIGWGLGLAILFNYIGFSLEIGALLAGIALSASPYSREIGSKLRSLRDFFLIMFFVLLGARLMVSDILSLLPQVLTFSLFVLVGNPLIVLILMELLGYNKRTSFMAGLTVAQISEFSLILILLGLEIGHVDNVILSLVTLVSLLTIAGASYMIIYADRIYSGIKDFIGLFERKSTRKEFDILGSYDVILFGCSRVGYDFVEAFKNLGQGFLCVDYDPKLIKQLTDEGLNCRYGDVEDIEFLEEANVVEAKLIISTIPDFEASMFLLGVIKHNPDVIVVMVSYSIDDALKLYEAGADYVILPHFIGGRVISEMVEEFGFNVEHFDKEKKKHVKYLQKRKELGHTHPGKMNYFGL</sequence>
<feature type="transmembrane region" description="Helical" evidence="7">
    <location>
        <begin position="90"/>
        <end position="109"/>
    </location>
</feature>
<dbReference type="PANTHER" id="PTHR42751">
    <property type="entry name" value="SODIUM/HYDROGEN EXCHANGER FAMILY/TRKA DOMAIN PROTEIN"/>
    <property type="match status" value="1"/>
</dbReference>
<evidence type="ECO:0000259" key="8">
    <source>
        <dbReference type="Pfam" id="PF00999"/>
    </source>
</evidence>
<evidence type="ECO:0000256" key="3">
    <source>
        <dbReference type="ARBA" id="ARBA00022448"/>
    </source>
</evidence>
<keyword evidence="3" id="KW-0813">Transport</keyword>